<organism evidence="3 4">
    <name type="scientific">Vigna mungo</name>
    <name type="common">Black gram</name>
    <name type="synonym">Phaseolus mungo</name>
    <dbReference type="NCBI Taxonomy" id="3915"/>
    <lineage>
        <taxon>Eukaryota</taxon>
        <taxon>Viridiplantae</taxon>
        <taxon>Streptophyta</taxon>
        <taxon>Embryophyta</taxon>
        <taxon>Tracheophyta</taxon>
        <taxon>Spermatophyta</taxon>
        <taxon>Magnoliopsida</taxon>
        <taxon>eudicotyledons</taxon>
        <taxon>Gunneridae</taxon>
        <taxon>Pentapetalae</taxon>
        <taxon>rosids</taxon>
        <taxon>fabids</taxon>
        <taxon>Fabales</taxon>
        <taxon>Fabaceae</taxon>
        <taxon>Papilionoideae</taxon>
        <taxon>50 kb inversion clade</taxon>
        <taxon>NPAAA clade</taxon>
        <taxon>indigoferoid/millettioid clade</taxon>
        <taxon>Phaseoleae</taxon>
        <taxon>Vigna</taxon>
    </lineage>
</organism>
<dbReference type="InterPro" id="IPR043502">
    <property type="entry name" value="DNA/RNA_pol_sf"/>
</dbReference>
<feature type="domain" description="Reverse transcriptase Ty1/copia-type" evidence="1">
    <location>
        <begin position="195"/>
        <end position="373"/>
    </location>
</feature>
<evidence type="ECO:0000313" key="4">
    <source>
        <dbReference type="Proteomes" id="UP001374535"/>
    </source>
</evidence>
<protein>
    <recommendedName>
        <fullName evidence="5">Reverse transcriptase Ty1/copia-type domain-containing protein</fullName>
    </recommendedName>
</protein>
<dbReference type="SUPFAM" id="SSF56672">
    <property type="entry name" value="DNA/RNA polymerases"/>
    <property type="match status" value="1"/>
</dbReference>
<dbReference type="Proteomes" id="UP001374535">
    <property type="component" value="Chromosome 8"/>
</dbReference>
<gene>
    <name evidence="3" type="ORF">V8G54_027127</name>
</gene>
<dbReference type="PANTHER" id="PTHR37610">
    <property type="entry name" value="CCHC-TYPE DOMAIN-CONTAINING PROTEIN"/>
    <property type="match status" value="1"/>
</dbReference>
<keyword evidence="4" id="KW-1185">Reference proteome</keyword>
<dbReference type="EMBL" id="CP144693">
    <property type="protein sequence ID" value="WVZ01058.1"/>
    <property type="molecule type" value="Genomic_DNA"/>
</dbReference>
<evidence type="ECO:0000259" key="1">
    <source>
        <dbReference type="Pfam" id="PF07727"/>
    </source>
</evidence>
<sequence>MSHSVYRSASLTCIVQYTVRRNLYCILIFTSLETQPPIPDPTHSYLYLHPNKNLAISPVSPVLNTTNYHSWSRSFITTLSAKNKFVHSVSPSIRESIIWMDYTLDIWNDPKNRFSQGDLAKISNLQMEATTLSQGELSVNEFFTKLRVLWDKIDSFRLDPICTCKPKEKKLPYTVSTSHSLCSFDLLHIDIWGLIYKIKYNSDGSINRYKTHLVAKGYNQIEGLDYLDTFAPVAKLTTVRLLLAIAASQCWSLKQLDVNNAFLHGDLHEDVYMKVPPSLTTTTTNQVCKLQRSLYGLKKVGRQWYAKLHHFLLSHNYTSSTSDNSLFLKHDGNYTTTLIIYVDDIIITENNDGEIQRLTDLLHSTFCIKNLGDSQLQRDSP</sequence>
<evidence type="ECO:0000259" key="2">
    <source>
        <dbReference type="Pfam" id="PF14244"/>
    </source>
</evidence>
<dbReference type="AlphaFoldDB" id="A0AAQ3N0T3"/>
<feature type="domain" description="Retrotransposon Copia-like N-terminal" evidence="2">
    <location>
        <begin position="49"/>
        <end position="85"/>
    </location>
</feature>
<dbReference type="InterPro" id="IPR029472">
    <property type="entry name" value="Copia-like_N"/>
</dbReference>
<dbReference type="Pfam" id="PF07727">
    <property type="entry name" value="RVT_2"/>
    <property type="match status" value="1"/>
</dbReference>
<evidence type="ECO:0008006" key="5">
    <source>
        <dbReference type="Google" id="ProtNLM"/>
    </source>
</evidence>
<evidence type="ECO:0000313" key="3">
    <source>
        <dbReference type="EMBL" id="WVZ01058.1"/>
    </source>
</evidence>
<proteinExistence type="predicted"/>
<dbReference type="PANTHER" id="PTHR37610:SF55">
    <property type="entry name" value="RETROTRANSPOSON COPIA-LIKE N-TERMINAL DOMAIN-CONTAINING PROTEIN"/>
    <property type="match status" value="1"/>
</dbReference>
<name>A0AAQ3N0T3_VIGMU</name>
<dbReference type="InterPro" id="IPR013103">
    <property type="entry name" value="RVT_2"/>
</dbReference>
<dbReference type="Pfam" id="PF14244">
    <property type="entry name" value="Retrotran_gag_3"/>
    <property type="match status" value="1"/>
</dbReference>
<reference evidence="3 4" key="1">
    <citation type="journal article" date="2023" name="Life. Sci Alliance">
        <title>Evolutionary insights into 3D genome organization and epigenetic landscape of Vigna mungo.</title>
        <authorList>
            <person name="Junaid A."/>
            <person name="Singh B."/>
            <person name="Bhatia S."/>
        </authorList>
    </citation>
    <scope>NUCLEOTIDE SEQUENCE [LARGE SCALE GENOMIC DNA]</scope>
    <source>
        <strain evidence="3">Urdbean</strain>
    </source>
</reference>
<accession>A0AAQ3N0T3</accession>